<evidence type="ECO:0000256" key="2">
    <source>
        <dbReference type="ARBA" id="ARBA00009638"/>
    </source>
</evidence>
<dbReference type="CDD" id="cd01876">
    <property type="entry name" value="YihA_EngB"/>
    <property type="match status" value="1"/>
</dbReference>
<accession>A0A3B1CPG2</accession>
<dbReference type="PANTHER" id="PTHR11649">
    <property type="entry name" value="MSS1/TRME-RELATED GTP-BINDING PROTEIN"/>
    <property type="match status" value="1"/>
</dbReference>
<keyword evidence="3" id="KW-0132">Cell division</keyword>
<dbReference type="GO" id="GO:0005525">
    <property type="term" value="F:GTP binding"/>
    <property type="evidence" value="ECO:0007669"/>
    <property type="project" value="UniProtKB-KW"/>
</dbReference>
<keyword evidence="7" id="KW-0342">GTP-binding</keyword>
<dbReference type="GO" id="GO:0046872">
    <property type="term" value="F:metal ion binding"/>
    <property type="evidence" value="ECO:0007669"/>
    <property type="project" value="UniProtKB-KW"/>
</dbReference>
<dbReference type="HAMAP" id="MF_00321">
    <property type="entry name" value="GTPase_EngB"/>
    <property type="match status" value="1"/>
</dbReference>
<evidence type="ECO:0000256" key="4">
    <source>
        <dbReference type="ARBA" id="ARBA00022723"/>
    </source>
</evidence>
<dbReference type="PROSITE" id="PS51706">
    <property type="entry name" value="G_ENGB"/>
    <property type="match status" value="1"/>
</dbReference>
<comment type="cofactor">
    <cofactor evidence="1">
        <name>Mg(2+)</name>
        <dbReference type="ChEBI" id="CHEBI:18420"/>
    </cofactor>
</comment>
<dbReference type="EMBL" id="UOGC01000074">
    <property type="protein sequence ID" value="VAX18617.1"/>
    <property type="molecule type" value="Genomic_DNA"/>
</dbReference>
<evidence type="ECO:0000256" key="9">
    <source>
        <dbReference type="ARBA" id="ARBA00023306"/>
    </source>
</evidence>
<evidence type="ECO:0000313" key="11">
    <source>
        <dbReference type="EMBL" id="VAX18617.1"/>
    </source>
</evidence>
<dbReference type="InterPro" id="IPR030393">
    <property type="entry name" value="G_ENGB_dom"/>
</dbReference>
<dbReference type="NCBIfam" id="TIGR03598">
    <property type="entry name" value="GTPase_YsxC"/>
    <property type="match status" value="1"/>
</dbReference>
<feature type="domain" description="EngB-type G" evidence="10">
    <location>
        <begin position="22"/>
        <end position="197"/>
    </location>
</feature>
<dbReference type="GO" id="GO:0005829">
    <property type="term" value="C:cytosol"/>
    <property type="evidence" value="ECO:0007669"/>
    <property type="project" value="TreeGrafter"/>
</dbReference>
<dbReference type="FunFam" id="3.40.50.300:FF:000098">
    <property type="entry name" value="Probable GTP-binding protein EngB"/>
    <property type="match status" value="1"/>
</dbReference>
<keyword evidence="5" id="KW-0547">Nucleotide-binding</keyword>
<dbReference type="PANTHER" id="PTHR11649:SF13">
    <property type="entry name" value="ENGB-TYPE G DOMAIN-CONTAINING PROTEIN"/>
    <property type="match status" value="1"/>
</dbReference>
<dbReference type="InterPro" id="IPR005225">
    <property type="entry name" value="Small_GTP-bd"/>
</dbReference>
<evidence type="ECO:0000256" key="6">
    <source>
        <dbReference type="ARBA" id="ARBA00022842"/>
    </source>
</evidence>
<evidence type="ECO:0000256" key="7">
    <source>
        <dbReference type="ARBA" id="ARBA00023134"/>
    </source>
</evidence>
<sequence>MKASSAKFLTSAQTIAQCPQSDLPQVAFAGRSNVGKSSLINSLTGRKGLVKVSKTPGKTRLLNFFDISGELLLVDMPGYGFANVPKTEKQKWGKMVEIYLQESENLKAVICLLDCRRAPNDDDRNLLGWLHHYDIPAIIVFTKIDKIPKTKRIKQFKLAMAEIEDLLAPENKPLVYSSLSGEGKRELWGAIKSSIVEP</sequence>
<dbReference type="InterPro" id="IPR019987">
    <property type="entry name" value="GTP-bd_ribosome_bio_YsxC"/>
</dbReference>
<evidence type="ECO:0000259" key="10">
    <source>
        <dbReference type="PROSITE" id="PS51706"/>
    </source>
</evidence>
<evidence type="ECO:0000256" key="1">
    <source>
        <dbReference type="ARBA" id="ARBA00001946"/>
    </source>
</evidence>
<dbReference type="SUPFAM" id="SSF52540">
    <property type="entry name" value="P-loop containing nucleoside triphosphate hydrolases"/>
    <property type="match status" value="1"/>
</dbReference>
<name>A0A3B1CPG2_9ZZZZ</name>
<reference evidence="11" key="1">
    <citation type="submission" date="2018-06" db="EMBL/GenBank/DDBJ databases">
        <authorList>
            <person name="Zhirakovskaya E."/>
        </authorList>
    </citation>
    <scope>NUCLEOTIDE SEQUENCE</scope>
</reference>
<dbReference type="Gene3D" id="3.40.50.300">
    <property type="entry name" value="P-loop containing nucleotide triphosphate hydrolases"/>
    <property type="match status" value="1"/>
</dbReference>
<keyword evidence="9" id="KW-0131">Cell cycle</keyword>
<dbReference type="GO" id="GO:0000917">
    <property type="term" value="P:division septum assembly"/>
    <property type="evidence" value="ECO:0007669"/>
    <property type="project" value="UniProtKB-KW"/>
</dbReference>
<proteinExistence type="inferred from homology"/>
<dbReference type="InterPro" id="IPR006073">
    <property type="entry name" value="GTP-bd"/>
</dbReference>
<protein>
    <submittedName>
        <fullName evidence="11">GTP-binding protein EngB</fullName>
    </submittedName>
</protein>
<gene>
    <name evidence="11" type="ORF">MNBD_NITROSPINAE01-485</name>
</gene>
<dbReference type="InterPro" id="IPR027417">
    <property type="entry name" value="P-loop_NTPase"/>
</dbReference>
<keyword evidence="6" id="KW-0460">Magnesium</keyword>
<keyword evidence="4" id="KW-0479">Metal-binding</keyword>
<evidence type="ECO:0000256" key="8">
    <source>
        <dbReference type="ARBA" id="ARBA00023210"/>
    </source>
</evidence>
<dbReference type="NCBIfam" id="TIGR00231">
    <property type="entry name" value="small_GTP"/>
    <property type="match status" value="1"/>
</dbReference>
<dbReference type="Pfam" id="PF01926">
    <property type="entry name" value="MMR_HSR1"/>
    <property type="match status" value="1"/>
</dbReference>
<comment type="similarity">
    <text evidence="2">Belongs to the TRAFAC class TrmE-Era-EngA-EngB-Septin-like GTPase superfamily. EngB GTPase family.</text>
</comment>
<evidence type="ECO:0000256" key="3">
    <source>
        <dbReference type="ARBA" id="ARBA00022618"/>
    </source>
</evidence>
<organism evidence="11">
    <name type="scientific">hydrothermal vent metagenome</name>
    <dbReference type="NCBI Taxonomy" id="652676"/>
    <lineage>
        <taxon>unclassified sequences</taxon>
        <taxon>metagenomes</taxon>
        <taxon>ecological metagenomes</taxon>
    </lineage>
</organism>
<evidence type="ECO:0000256" key="5">
    <source>
        <dbReference type="ARBA" id="ARBA00022741"/>
    </source>
</evidence>
<dbReference type="AlphaFoldDB" id="A0A3B1CPG2"/>
<keyword evidence="8" id="KW-0717">Septation</keyword>